<dbReference type="Pfam" id="PF11553">
    <property type="entry name" value="DUF3231"/>
    <property type="match status" value="1"/>
</dbReference>
<dbReference type="Proteomes" id="UP000717624">
    <property type="component" value="Unassembled WGS sequence"/>
</dbReference>
<reference evidence="1" key="1">
    <citation type="submission" date="2021-01" db="EMBL/GenBank/DDBJ databases">
        <title>Genomic Encyclopedia of Type Strains, Phase IV (KMG-IV): sequencing the most valuable type-strain genomes for metagenomic binning, comparative biology and taxonomic classification.</title>
        <authorList>
            <person name="Goeker M."/>
        </authorList>
    </citation>
    <scope>NUCLEOTIDE SEQUENCE</scope>
    <source>
        <strain evidence="1">DSM 25523</strain>
    </source>
</reference>
<organism evidence="1 2">
    <name type="scientific">Brevibacillus fulvus</name>
    <dbReference type="NCBI Taxonomy" id="1125967"/>
    <lineage>
        <taxon>Bacteria</taxon>
        <taxon>Bacillati</taxon>
        <taxon>Bacillota</taxon>
        <taxon>Bacilli</taxon>
        <taxon>Bacillales</taxon>
        <taxon>Paenibacillaceae</taxon>
        <taxon>Brevibacillus</taxon>
    </lineage>
</organism>
<dbReference type="RefSeq" id="WP_204518174.1">
    <property type="nucleotide sequence ID" value="NZ_BAABIN010000002.1"/>
</dbReference>
<dbReference type="InterPro" id="IPR012347">
    <property type="entry name" value="Ferritin-like"/>
</dbReference>
<accession>A0A939BS77</accession>
<dbReference type="EMBL" id="JAFBEB010000006">
    <property type="protein sequence ID" value="MBM7590417.1"/>
    <property type="molecule type" value="Genomic_DNA"/>
</dbReference>
<dbReference type="InterPro" id="IPR021617">
    <property type="entry name" value="DUF3231"/>
</dbReference>
<name>A0A939BS77_9BACL</name>
<sequence length="172" mass="18818">MGILSGNPKDEPLHYGEVFGMWTYLFTAKAMMANCQTFLNHAGDKDLKALLEDMIQTQKKEIAQVEELLKANGVALPPTPPDRPKAALENIPVGARFNDNEIATALGSELAAGLVACSQIIGQSVREDVPAMFMDFHTNKAQFGLRTLRLTKEKGWLIPPPLHLKAPELAPV</sequence>
<evidence type="ECO:0000313" key="1">
    <source>
        <dbReference type="EMBL" id="MBM7590417.1"/>
    </source>
</evidence>
<keyword evidence="2" id="KW-1185">Reference proteome</keyword>
<protein>
    <recommendedName>
        <fullName evidence="3">DUF3231 family protein</fullName>
    </recommendedName>
</protein>
<gene>
    <name evidence="1" type="ORF">JOD01_002021</name>
</gene>
<evidence type="ECO:0000313" key="2">
    <source>
        <dbReference type="Proteomes" id="UP000717624"/>
    </source>
</evidence>
<dbReference type="AlphaFoldDB" id="A0A939BS77"/>
<comment type="caution">
    <text evidence="1">The sequence shown here is derived from an EMBL/GenBank/DDBJ whole genome shotgun (WGS) entry which is preliminary data.</text>
</comment>
<dbReference type="Gene3D" id="1.20.1260.10">
    <property type="match status" value="1"/>
</dbReference>
<evidence type="ECO:0008006" key="3">
    <source>
        <dbReference type="Google" id="ProtNLM"/>
    </source>
</evidence>
<proteinExistence type="predicted"/>